<protein>
    <submittedName>
        <fullName evidence="1">Uncharacterized protein</fullName>
    </submittedName>
</protein>
<feature type="non-terminal residue" evidence="1">
    <location>
        <position position="1"/>
    </location>
</feature>
<dbReference type="EMBL" id="UINC01128500">
    <property type="protein sequence ID" value="SVD08288.1"/>
    <property type="molecule type" value="Genomic_DNA"/>
</dbReference>
<evidence type="ECO:0000313" key="1">
    <source>
        <dbReference type="EMBL" id="SVD08288.1"/>
    </source>
</evidence>
<gene>
    <name evidence="1" type="ORF">METZ01_LOCUS361142</name>
</gene>
<proteinExistence type="predicted"/>
<name>A0A382SGJ1_9ZZZZ</name>
<accession>A0A382SGJ1</accession>
<reference evidence="1" key="1">
    <citation type="submission" date="2018-05" db="EMBL/GenBank/DDBJ databases">
        <authorList>
            <person name="Lanie J.A."/>
            <person name="Ng W.-L."/>
            <person name="Kazmierczak K.M."/>
            <person name="Andrzejewski T.M."/>
            <person name="Davidsen T.M."/>
            <person name="Wayne K.J."/>
            <person name="Tettelin H."/>
            <person name="Glass J.I."/>
            <person name="Rusch D."/>
            <person name="Podicherti R."/>
            <person name="Tsui H.-C.T."/>
            <person name="Winkler M.E."/>
        </authorList>
    </citation>
    <scope>NUCLEOTIDE SEQUENCE</scope>
</reference>
<organism evidence="1">
    <name type="scientific">marine metagenome</name>
    <dbReference type="NCBI Taxonomy" id="408172"/>
    <lineage>
        <taxon>unclassified sequences</taxon>
        <taxon>metagenomes</taxon>
        <taxon>ecological metagenomes</taxon>
    </lineage>
</organism>
<dbReference type="AlphaFoldDB" id="A0A382SGJ1"/>
<sequence length="285" mass="33254">EAAKEQKAATDFQNAVKKLSPAERSAYTKNLEAIGFPTLAVRSGKVIGVRAPLTRTTITTQKVVGVTQKKVIKTIEQHIDFLKEDSFFQKAHKRAKQLGIIERNESSREWFQNYALEQGLNYRSMDMLRTGGRRVSDIKLGRMYFFRYRPEQPRDMYDEFPLIFLLSEEPDTFDGINFHYLSPKLRAILLGKMLMYLNNQDYSNRTKLFARKFRSMIQTNKRFKHAKVIYKRYKAEDVQSKILQVHPLDWELAITVPTERFKTVSGGRTMSKKIWLKSAKLAKNI</sequence>